<keyword evidence="2" id="KW-1185">Reference proteome</keyword>
<evidence type="ECO:0000313" key="1">
    <source>
        <dbReference type="EMBL" id="KAL2718609.1"/>
    </source>
</evidence>
<evidence type="ECO:0000313" key="2">
    <source>
        <dbReference type="Proteomes" id="UP001607302"/>
    </source>
</evidence>
<organism evidence="1 2">
    <name type="scientific">Vespula squamosa</name>
    <name type="common">Southern yellow jacket</name>
    <name type="synonym">Wasp</name>
    <dbReference type="NCBI Taxonomy" id="30214"/>
    <lineage>
        <taxon>Eukaryota</taxon>
        <taxon>Metazoa</taxon>
        <taxon>Ecdysozoa</taxon>
        <taxon>Arthropoda</taxon>
        <taxon>Hexapoda</taxon>
        <taxon>Insecta</taxon>
        <taxon>Pterygota</taxon>
        <taxon>Neoptera</taxon>
        <taxon>Endopterygota</taxon>
        <taxon>Hymenoptera</taxon>
        <taxon>Apocrita</taxon>
        <taxon>Aculeata</taxon>
        <taxon>Vespoidea</taxon>
        <taxon>Vespidae</taxon>
        <taxon>Vespinae</taxon>
        <taxon>Vespula</taxon>
    </lineage>
</organism>
<reference evidence="1 2" key="1">
    <citation type="journal article" date="2024" name="Ann. Entomol. Soc. Am.">
        <title>Genomic analyses of the southern and eastern yellowjacket wasps (Hymenoptera: Vespidae) reveal evolutionary signatures of social life.</title>
        <authorList>
            <person name="Catto M.A."/>
            <person name="Caine P.B."/>
            <person name="Orr S.E."/>
            <person name="Hunt B.G."/>
            <person name="Goodisman M.A.D."/>
        </authorList>
    </citation>
    <scope>NUCLEOTIDE SEQUENCE [LARGE SCALE GENOMIC DNA]</scope>
    <source>
        <strain evidence="1">233</strain>
        <tissue evidence="1">Head and thorax</tissue>
    </source>
</reference>
<dbReference type="Proteomes" id="UP001607302">
    <property type="component" value="Unassembled WGS sequence"/>
</dbReference>
<dbReference type="Gene3D" id="3.30.420.10">
    <property type="entry name" value="Ribonuclease H-like superfamily/Ribonuclease H"/>
    <property type="match status" value="1"/>
</dbReference>
<sequence length="104" mass="11992">MYSSALLSVTNSNSISYNQNLSNVYSRDKIIRTENLQNSTNKLGIGTIFYFQQDCDSKHMANIVHQWLLYNTSYILVTAPLLPDINPIEDLWKSKKYNRASKNI</sequence>
<protein>
    <submittedName>
        <fullName evidence="1">Tc1-like transposase protein</fullName>
    </submittedName>
</protein>
<proteinExistence type="predicted"/>
<accession>A0ABD2ADB4</accession>
<dbReference type="AlphaFoldDB" id="A0ABD2ADB4"/>
<dbReference type="InterPro" id="IPR036397">
    <property type="entry name" value="RNaseH_sf"/>
</dbReference>
<gene>
    <name evidence="1" type="ORF">V1478_012485</name>
</gene>
<dbReference type="EMBL" id="JAUDFV010000152">
    <property type="protein sequence ID" value="KAL2718609.1"/>
    <property type="molecule type" value="Genomic_DNA"/>
</dbReference>
<name>A0ABD2ADB4_VESSQ</name>
<comment type="caution">
    <text evidence="1">The sequence shown here is derived from an EMBL/GenBank/DDBJ whole genome shotgun (WGS) entry which is preliminary data.</text>
</comment>